<dbReference type="STRING" id="1797535.A2744_01525"/>
<gene>
    <name evidence="4" type="ORF">A2744_01525</name>
</gene>
<protein>
    <recommendedName>
        <fullName evidence="3">Response regulatory domain-containing protein</fullName>
    </recommendedName>
</protein>
<dbReference type="InterPro" id="IPR050595">
    <property type="entry name" value="Bact_response_regulator"/>
</dbReference>
<accession>A0A1G1XZD5</accession>
<comment type="caution">
    <text evidence="4">The sequence shown here is derived from an EMBL/GenBank/DDBJ whole genome shotgun (WGS) entry which is preliminary data.</text>
</comment>
<dbReference type="PROSITE" id="PS50110">
    <property type="entry name" value="RESPONSE_REGULATORY"/>
    <property type="match status" value="1"/>
</dbReference>
<proteinExistence type="predicted"/>
<feature type="domain" description="Response regulatory" evidence="3">
    <location>
        <begin position="8"/>
        <end position="124"/>
    </location>
</feature>
<dbReference type="Proteomes" id="UP000178240">
    <property type="component" value="Unassembled WGS sequence"/>
</dbReference>
<name>A0A1G1XZD5_9BACT</name>
<dbReference type="PANTHER" id="PTHR44591">
    <property type="entry name" value="STRESS RESPONSE REGULATOR PROTEIN 1"/>
    <property type="match status" value="1"/>
</dbReference>
<dbReference type="GO" id="GO:0000160">
    <property type="term" value="P:phosphorelay signal transduction system"/>
    <property type="evidence" value="ECO:0007669"/>
    <property type="project" value="InterPro"/>
</dbReference>
<evidence type="ECO:0000256" key="1">
    <source>
        <dbReference type="ARBA" id="ARBA00022553"/>
    </source>
</evidence>
<evidence type="ECO:0000259" key="3">
    <source>
        <dbReference type="PROSITE" id="PS50110"/>
    </source>
</evidence>
<dbReference type="InterPro" id="IPR001789">
    <property type="entry name" value="Sig_transdc_resp-reg_receiver"/>
</dbReference>
<feature type="modified residue" description="4-aspartylphosphate" evidence="2">
    <location>
        <position position="57"/>
    </location>
</feature>
<sequence length="128" mass="14466">MPNKVNKKILLIEDDPDQVFLYLTKFKMEGLKLLTAKNGVEGLAMAKKEKPDIILLDIVMDEMDGMEVLERLKKDNATKNIPVVLLTNLVKKELLEKSKQMGAIGFWSKTEVLPKDAVDRVKAILDIT</sequence>
<dbReference type="SUPFAM" id="SSF52172">
    <property type="entry name" value="CheY-like"/>
    <property type="match status" value="1"/>
</dbReference>
<keyword evidence="1 2" id="KW-0597">Phosphoprotein</keyword>
<dbReference type="AlphaFoldDB" id="A0A1G1XZD5"/>
<dbReference type="EMBL" id="MHIE01000030">
    <property type="protein sequence ID" value="OGY44966.1"/>
    <property type="molecule type" value="Genomic_DNA"/>
</dbReference>
<dbReference type="SMART" id="SM00448">
    <property type="entry name" value="REC"/>
    <property type="match status" value="1"/>
</dbReference>
<evidence type="ECO:0000256" key="2">
    <source>
        <dbReference type="PROSITE-ProRule" id="PRU00169"/>
    </source>
</evidence>
<dbReference type="Pfam" id="PF00072">
    <property type="entry name" value="Response_reg"/>
    <property type="match status" value="1"/>
</dbReference>
<evidence type="ECO:0000313" key="4">
    <source>
        <dbReference type="EMBL" id="OGY44966.1"/>
    </source>
</evidence>
<organism evidence="4 5">
    <name type="scientific">Candidatus Buchananbacteria bacterium RIFCSPHIGHO2_01_FULL_44_11</name>
    <dbReference type="NCBI Taxonomy" id="1797535"/>
    <lineage>
        <taxon>Bacteria</taxon>
        <taxon>Candidatus Buchananiibacteriota</taxon>
    </lineage>
</organism>
<reference evidence="4 5" key="1">
    <citation type="journal article" date="2016" name="Nat. Commun.">
        <title>Thousands of microbial genomes shed light on interconnected biogeochemical processes in an aquifer system.</title>
        <authorList>
            <person name="Anantharaman K."/>
            <person name="Brown C.T."/>
            <person name="Hug L.A."/>
            <person name="Sharon I."/>
            <person name="Castelle C.J."/>
            <person name="Probst A.J."/>
            <person name="Thomas B.C."/>
            <person name="Singh A."/>
            <person name="Wilkins M.J."/>
            <person name="Karaoz U."/>
            <person name="Brodie E.L."/>
            <person name="Williams K.H."/>
            <person name="Hubbard S.S."/>
            <person name="Banfield J.F."/>
        </authorList>
    </citation>
    <scope>NUCLEOTIDE SEQUENCE [LARGE SCALE GENOMIC DNA]</scope>
</reference>
<evidence type="ECO:0000313" key="5">
    <source>
        <dbReference type="Proteomes" id="UP000178240"/>
    </source>
</evidence>
<dbReference type="InterPro" id="IPR011006">
    <property type="entry name" value="CheY-like_superfamily"/>
</dbReference>
<dbReference type="PANTHER" id="PTHR44591:SF3">
    <property type="entry name" value="RESPONSE REGULATORY DOMAIN-CONTAINING PROTEIN"/>
    <property type="match status" value="1"/>
</dbReference>
<dbReference type="Gene3D" id="3.40.50.2300">
    <property type="match status" value="1"/>
</dbReference>